<dbReference type="HOGENOM" id="CLU_157549_0_0_1"/>
<dbReference type="EnsemblPlants" id="ORUFI04G18690.1">
    <property type="protein sequence ID" value="ORUFI04G18690.1"/>
    <property type="gene ID" value="ORUFI04G18690"/>
</dbReference>
<dbReference type="Proteomes" id="UP000008022">
    <property type="component" value="Unassembled WGS sequence"/>
</dbReference>
<organism evidence="1 2">
    <name type="scientific">Oryza rufipogon</name>
    <name type="common">Brownbeard rice</name>
    <name type="synonym">Asian wild rice</name>
    <dbReference type="NCBI Taxonomy" id="4529"/>
    <lineage>
        <taxon>Eukaryota</taxon>
        <taxon>Viridiplantae</taxon>
        <taxon>Streptophyta</taxon>
        <taxon>Embryophyta</taxon>
        <taxon>Tracheophyta</taxon>
        <taxon>Spermatophyta</taxon>
        <taxon>Magnoliopsida</taxon>
        <taxon>Liliopsida</taxon>
        <taxon>Poales</taxon>
        <taxon>Poaceae</taxon>
        <taxon>BOP clade</taxon>
        <taxon>Oryzoideae</taxon>
        <taxon>Oryzeae</taxon>
        <taxon>Oryzinae</taxon>
        <taxon>Oryza</taxon>
    </lineage>
</organism>
<sequence>MSRDLALSCSDVAIAWAALCCSPGSRRAASTAVCRIVDDRATSSKKTARILSLWDDMIIDRSIAESEFALIAVGKRGRSVAFSWVGQWTVCTIDQRSVASCIGMAIGSDGHGYCLSIPVPIRLFVPVGIPITT</sequence>
<reference evidence="1" key="2">
    <citation type="submission" date="2015-06" db="UniProtKB">
        <authorList>
            <consortium name="EnsemblPlants"/>
        </authorList>
    </citation>
    <scope>IDENTIFICATION</scope>
</reference>
<dbReference type="AlphaFoldDB" id="A0A0E0PAZ7"/>
<reference evidence="2" key="1">
    <citation type="submission" date="2013-06" db="EMBL/GenBank/DDBJ databases">
        <authorList>
            <person name="Zhao Q."/>
        </authorList>
    </citation>
    <scope>NUCLEOTIDE SEQUENCE</scope>
    <source>
        <strain evidence="2">cv. W1943</strain>
    </source>
</reference>
<proteinExistence type="predicted"/>
<keyword evidence="2" id="KW-1185">Reference proteome</keyword>
<dbReference type="OMA" id="SDVAIAW"/>
<evidence type="ECO:0000313" key="2">
    <source>
        <dbReference type="Proteomes" id="UP000008022"/>
    </source>
</evidence>
<accession>A0A0E0PAZ7</accession>
<name>A0A0E0PAZ7_ORYRU</name>
<dbReference type="Gramene" id="ORUFI04G18690.1">
    <property type="protein sequence ID" value="ORUFI04G18690.1"/>
    <property type="gene ID" value="ORUFI04G18690"/>
</dbReference>
<evidence type="ECO:0000313" key="1">
    <source>
        <dbReference type="EnsemblPlants" id="ORUFI04G18690.1"/>
    </source>
</evidence>
<protein>
    <submittedName>
        <fullName evidence="1">Uncharacterized protein</fullName>
    </submittedName>
</protein>